<dbReference type="Pfam" id="PF00061">
    <property type="entry name" value="Lipocalin"/>
    <property type="match status" value="1"/>
</dbReference>
<gene>
    <name evidence="8" type="ORF">llap_12034</name>
</gene>
<dbReference type="GO" id="GO:0019841">
    <property type="term" value="F:retinol binding"/>
    <property type="evidence" value="ECO:0007669"/>
    <property type="project" value="UniProtKB-KW"/>
</dbReference>
<dbReference type="Gene3D" id="2.40.128.20">
    <property type="match status" value="1"/>
</dbReference>
<dbReference type="FunFam" id="2.40.128.20:FF:000004">
    <property type="entry name" value="Retinol-binding protein 4"/>
    <property type="match status" value="1"/>
</dbReference>
<dbReference type="InterPro" id="IPR002449">
    <property type="entry name" value="Retinol-bd/Purpurin"/>
</dbReference>
<dbReference type="AlphaFoldDB" id="A0A2I0TV16"/>
<accession>A0A2I0TV16</accession>
<dbReference type="EMBL" id="KZ507042">
    <property type="protein sequence ID" value="PKU37660.1"/>
    <property type="molecule type" value="Genomic_DNA"/>
</dbReference>
<keyword evidence="9" id="KW-1185">Reference proteome</keyword>
<evidence type="ECO:0000256" key="5">
    <source>
        <dbReference type="ARBA" id="ARBA00023072"/>
    </source>
</evidence>
<evidence type="ECO:0000313" key="9">
    <source>
        <dbReference type="Proteomes" id="UP000233556"/>
    </source>
</evidence>
<dbReference type="PRINTS" id="PR00179">
    <property type="entry name" value="LIPOCALIN"/>
</dbReference>
<evidence type="ECO:0000256" key="3">
    <source>
        <dbReference type="ARBA" id="ARBA00022448"/>
    </source>
</evidence>
<protein>
    <recommendedName>
        <fullName evidence="7">Lipocalin/cytosolic fatty-acid binding domain-containing protein</fullName>
    </recommendedName>
</protein>
<comment type="similarity">
    <text evidence="2">Belongs to the calycin superfamily. Lipocalin family.</text>
</comment>
<dbReference type="CDD" id="cd00743">
    <property type="entry name" value="lipocalin_RBP_like"/>
    <property type="match status" value="1"/>
</dbReference>
<dbReference type="PANTHER" id="PTHR11873">
    <property type="entry name" value="RETINOL-BINDING PROTEIN 4"/>
    <property type="match status" value="1"/>
</dbReference>
<evidence type="ECO:0000256" key="6">
    <source>
        <dbReference type="ARBA" id="ARBA00023157"/>
    </source>
</evidence>
<keyword evidence="3" id="KW-0813">Transport</keyword>
<keyword evidence="5" id="KW-0683">Retinol-binding</keyword>
<dbReference type="InterPro" id="IPR012674">
    <property type="entry name" value="Calycin"/>
</dbReference>
<dbReference type="GO" id="GO:0034632">
    <property type="term" value="F:retinol transmembrane transporter activity"/>
    <property type="evidence" value="ECO:0007669"/>
    <property type="project" value="InterPro"/>
</dbReference>
<dbReference type="InterPro" id="IPR000566">
    <property type="entry name" value="Lipocln_cytosolic_FA-bd_dom"/>
</dbReference>
<reference evidence="9" key="1">
    <citation type="submission" date="2017-11" db="EMBL/GenBank/DDBJ databases">
        <authorList>
            <person name="Lima N.C."/>
            <person name="Parody-Merino A.M."/>
            <person name="Battley P.F."/>
            <person name="Fidler A.E."/>
            <person name="Prosdocimi F."/>
        </authorList>
    </citation>
    <scope>NUCLEOTIDE SEQUENCE [LARGE SCALE GENOMIC DNA]</scope>
</reference>
<evidence type="ECO:0000313" key="8">
    <source>
        <dbReference type="EMBL" id="PKU37660.1"/>
    </source>
</evidence>
<evidence type="ECO:0000259" key="7">
    <source>
        <dbReference type="Pfam" id="PF00061"/>
    </source>
</evidence>
<dbReference type="OrthoDB" id="9923952at2759"/>
<keyword evidence="4" id="KW-0964">Secreted</keyword>
<evidence type="ECO:0000256" key="1">
    <source>
        <dbReference type="ARBA" id="ARBA00004613"/>
    </source>
</evidence>
<evidence type="ECO:0000256" key="4">
    <source>
        <dbReference type="ARBA" id="ARBA00022525"/>
    </source>
</evidence>
<evidence type="ECO:0000256" key="2">
    <source>
        <dbReference type="ARBA" id="ARBA00006889"/>
    </source>
</evidence>
<keyword evidence="6" id="KW-1015">Disulfide bond</keyword>
<proteinExistence type="inferred from homology"/>
<dbReference type="SUPFAM" id="SSF50814">
    <property type="entry name" value="Lipocalins"/>
    <property type="match status" value="1"/>
</dbReference>
<dbReference type="GO" id="GO:0005615">
    <property type="term" value="C:extracellular space"/>
    <property type="evidence" value="ECO:0007669"/>
    <property type="project" value="TreeGrafter"/>
</dbReference>
<comment type="subcellular location">
    <subcellularLocation>
        <location evidence="1">Secreted</location>
    </subcellularLocation>
</comment>
<dbReference type="Proteomes" id="UP000233556">
    <property type="component" value="Unassembled WGS sequence"/>
</dbReference>
<reference evidence="9" key="2">
    <citation type="submission" date="2017-12" db="EMBL/GenBank/DDBJ databases">
        <title>Genome sequence of the Bar-tailed Godwit (Limosa lapponica baueri).</title>
        <authorList>
            <person name="Lima N.C.B."/>
            <person name="Parody-Merino A.M."/>
            <person name="Battley P.F."/>
            <person name="Fidler A.E."/>
            <person name="Prosdocimi F."/>
        </authorList>
    </citation>
    <scope>NUCLEOTIDE SEQUENCE [LARGE SCALE GENOMIC DNA]</scope>
</reference>
<dbReference type="PANTHER" id="PTHR11873:SF2">
    <property type="entry name" value="RETINOL-BINDING PROTEIN 4"/>
    <property type="match status" value="1"/>
</dbReference>
<sequence length="259" mass="29314">MVFATVYQGKRGKEFGEEVKETSLHLVPVLSTLGVSVHLGLTAAFLIPVQYSGTWYAMAKKDPEGLFLQDNVVAQFTVDENGQMSATAKGRVRLFNNWDVCADMIGSFTDTEDPAKFKMKYWGVASFLQKGNDDHWVVDTDYDTYALHYSCRQLNEDGTCADSYSFVFSRDPKGLPPEAQKIVRQRQMDLCLDRKYRVIVHNESEILPCCKVGLLITSCLEALLRWEVFGIVISDLEKVPDNNKNENFVLNENLKTKDS</sequence>
<dbReference type="PRINTS" id="PR01174">
    <property type="entry name" value="RETINOLBNDNG"/>
</dbReference>
<name>A0A2I0TV16_LIMLA</name>
<organism evidence="8 9">
    <name type="scientific">Limosa lapponica baueri</name>
    <dbReference type="NCBI Taxonomy" id="1758121"/>
    <lineage>
        <taxon>Eukaryota</taxon>
        <taxon>Metazoa</taxon>
        <taxon>Chordata</taxon>
        <taxon>Craniata</taxon>
        <taxon>Vertebrata</taxon>
        <taxon>Euteleostomi</taxon>
        <taxon>Archelosauria</taxon>
        <taxon>Archosauria</taxon>
        <taxon>Dinosauria</taxon>
        <taxon>Saurischia</taxon>
        <taxon>Theropoda</taxon>
        <taxon>Coelurosauria</taxon>
        <taxon>Aves</taxon>
        <taxon>Neognathae</taxon>
        <taxon>Neoaves</taxon>
        <taxon>Charadriiformes</taxon>
        <taxon>Scolopacidae</taxon>
        <taxon>Limosa</taxon>
    </lineage>
</organism>
<feature type="domain" description="Lipocalin/cytosolic fatty-acid binding" evidence="7">
    <location>
        <begin position="52"/>
        <end position="189"/>
    </location>
</feature>